<dbReference type="InterPro" id="IPR050118">
    <property type="entry name" value="Pur/Pyrimidine_PRTase"/>
</dbReference>
<sequence length="189" mass="21128">MMFLEEIYTNSKVVKSGRMLTTVNEFSDQLPALRPIVLIEIAYQVIKYINISFDKIVTEEDKGAPLATTISLLTGKPLAMARWYPYSLNEYNKNVVKISSEYFDGNIYLNGINKNDRVVIIDDTISTGGTVISLIKAIENAGGIVERVICVVEKSQNNGRINVKEETGHDIISIVKIKIDDNKVTIIDN</sequence>
<dbReference type="Proteomes" id="UP001222680">
    <property type="component" value="Chromosome"/>
</dbReference>
<name>A0ABY8GLJ8_EDWIC</name>
<evidence type="ECO:0000256" key="1">
    <source>
        <dbReference type="ARBA" id="ARBA00022679"/>
    </source>
</evidence>
<keyword evidence="2" id="KW-0660">Purine salvage</keyword>
<dbReference type="PANTHER" id="PTHR43864">
    <property type="entry name" value="HYPOXANTHINE/GUANINE PHOSPHORIBOSYLTRANSFERASE"/>
    <property type="match status" value="1"/>
</dbReference>
<dbReference type="NCBIfam" id="NF009211">
    <property type="entry name" value="PRK12560.1"/>
    <property type="match status" value="1"/>
</dbReference>
<dbReference type="EMBL" id="CP092014">
    <property type="protein sequence ID" value="WFN98197.1"/>
    <property type="molecule type" value="Genomic_DNA"/>
</dbReference>
<dbReference type="SUPFAM" id="SSF53271">
    <property type="entry name" value="PRTase-like"/>
    <property type="match status" value="1"/>
</dbReference>
<organism evidence="4 5">
    <name type="scientific">Edwardsiella ictaluri</name>
    <dbReference type="NCBI Taxonomy" id="67780"/>
    <lineage>
        <taxon>Bacteria</taxon>
        <taxon>Pseudomonadati</taxon>
        <taxon>Pseudomonadota</taxon>
        <taxon>Gammaproteobacteria</taxon>
        <taxon>Enterobacterales</taxon>
        <taxon>Hafniaceae</taxon>
        <taxon>Edwardsiella</taxon>
    </lineage>
</organism>
<keyword evidence="5" id="KW-1185">Reference proteome</keyword>
<evidence type="ECO:0000313" key="5">
    <source>
        <dbReference type="Proteomes" id="UP001222680"/>
    </source>
</evidence>
<evidence type="ECO:0000259" key="3">
    <source>
        <dbReference type="Pfam" id="PF00156"/>
    </source>
</evidence>
<dbReference type="GO" id="GO:0003999">
    <property type="term" value="F:adenine phosphoribosyltransferase activity"/>
    <property type="evidence" value="ECO:0007669"/>
    <property type="project" value="UniProtKB-EC"/>
</dbReference>
<reference evidence="4 5" key="1">
    <citation type="submission" date="2022-02" db="EMBL/GenBank/DDBJ databases">
        <title>Phenotypic, genotypic and serological characterization of Edwardsiella ictaluri from catfish and ornamental fish species.</title>
        <authorList>
            <person name="Rose D."/>
            <person name="Tekedar H.C."/>
            <person name="Waldbieser G.C."/>
            <person name="Aarattuthodi S."/>
            <person name="Griffin M.J."/>
        </authorList>
    </citation>
    <scope>NUCLEOTIDE SEQUENCE [LARGE SCALE GENOMIC DNA]</scope>
    <source>
        <strain evidence="4 5">13 TAL-140 K3</strain>
    </source>
</reference>
<dbReference type="CDD" id="cd06223">
    <property type="entry name" value="PRTases_typeI"/>
    <property type="match status" value="1"/>
</dbReference>
<proteinExistence type="predicted"/>
<evidence type="ECO:0000313" key="4">
    <source>
        <dbReference type="EMBL" id="WFN98197.1"/>
    </source>
</evidence>
<protein>
    <submittedName>
        <fullName evidence="4">Adenine phosphoribosyltransferase</fullName>
        <ecNumber evidence="4">2.4.2.7</ecNumber>
    </submittedName>
</protein>
<dbReference type="InterPro" id="IPR029057">
    <property type="entry name" value="PRTase-like"/>
</dbReference>
<dbReference type="Gene3D" id="3.40.50.2020">
    <property type="match status" value="1"/>
</dbReference>
<dbReference type="EC" id="2.4.2.7" evidence="4"/>
<evidence type="ECO:0000256" key="2">
    <source>
        <dbReference type="ARBA" id="ARBA00022726"/>
    </source>
</evidence>
<dbReference type="PANTHER" id="PTHR43864:SF1">
    <property type="entry name" value="XANTHINE PHOSPHORIBOSYLTRANSFERASE"/>
    <property type="match status" value="1"/>
</dbReference>
<feature type="domain" description="Phosphoribosyltransferase" evidence="3">
    <location>
        <begin position="37"/>
        <end position="162"/>
    </location>
</feature>
<accession>A0ABY8GLJ8</accession>
<keyword evidence="4" id="KW-0328">Glycosyltransferase</keyword>
<dbReference type="InterPro" id="IPR000836">
    <property type="entry name" value="PRTase_dom"/>
</dbReference>
<gene>
    <name evidence="4" type="ORF">MAY91_16120</name>
</gene>
<keyword evidence="1 4" id="KW-0808">Transferase</keyword>
<dbReference type="Pfam" id="PF00156">
    <property type="entry name" value="Pribosyltran"/>
    <property type="match status" value="1"/>
</dbReference>